<dbReference type="RefSeq" id="XP_030982728.1">
    <property type="nucleotide sequence ID" value="XM_031125440.1"/>
</dbReference>
<keyword evidence="2" id="KW-0812">Transmembrane</keyword>
<evidence type="ECO:0000313" key="4">
    <source>
        <dbReference type="RefSeq" id="XP_030982728.1"/>
    </source>
</evidence>
<feature type="transmembrane region" description="Helical" evidence="2">
    <location>
        <begin position="268"/>
        <end position="290"/>
    </location>
</feature>
<evidence type="ECO:0000256" key="1">
    <source>
        <dbReference type="SAM" id="MobiDB-lite"/>
    </source>
</evidence>
<reference evidence="4" key="3">
    <citation type="submission" date="2025-08" db="UniProtKB">
        <authorList>
            <consortium name="RefSeq"/>
        </authorList>
    </citation>
    <scope>IDENTIFICATION</scope>
    <source>
        <strain evidence="4">NI907</strain>
    </source>
</reference>
<proteinExistence type="predicted"/>
<feature type="transmembrane region" description="Helical" evidence="2">
    <location>
        <begin position="336"/>
        <end position="357"/>
    </location>
</feature>
<reference evidence="4" key="2">
    <citation type="submission" date="2019-10" db="EMBL/GenBank/DDBJ databases">
        <authorList>
            <consortium name="NCBI Genome Project"/>
        </authorList>
    </citation>
    <scope>NUCLEOTIDE SEQUENCE</scope>
    <source>
        <strain evidence="4">NI907</strain>
    </source>
</reference>
<feature type="transmembrane region" description="Helical" evidence="2">
    <location>
        <begin position="207"/>
        <end position="229"/>
    </location>
</feature>
<keyword evidence="3" id="KW-1185">Reference proteome</keyword>
<feature type="transmembrane region" description="Helical" evidence="2">
    <location>
        <begin position="235"/>
        <end position="256"/>
    </location>
</feature>
<dbReference type="AlphaFoldDB" id="A0A6P8B6F5"/>
<feature type="transmembrane region" description="Helical" evidence="2">
    <location>
        <begin position="310"/>
        <end position="329"/>
    </location>
</feature>
<protein>
    <recommendedName>
        <fullName evidence="5">Integral membrane protein</fullName>
    </recommendedName>
</protein>
<dbReference type="KEGG" id="pgri:PgNI_05409"/>
<feature type="transmembrane region" description="Helical" evidence="2">
    <location>
        <begin position="167"/>
        <end position="186"/>
    </location>
</feature>
<gene>
    <name evidence="4" type="ORF">PgNI_05409</name>
</gene>
<feature type="transmembrane region" description="Helical" evidence="2">
    <location>
        <begin position="131"/>
        <end position="155"/>
    </location>
</feature>
<keyword evidence="2" id="KW-1133">Transmembrane helix</keyword>
<keyword evidence="2" id="KW-0472">Membrane</keyword>
<name>A0A6P8B6F5_PYRGI</name>
<organism evidence="3 4">
    <name type="scientific">Pyricularia grisea</name>
    <name type="common">Crabgrass-specific blast fungus</name>
    <name type="synonym">Magnaporthe grisea</name>
    <dbReference type="NCBI Taxonomy" id="148305"/>
    <lineage>
        <taxon>Eukaryota</taxon>
        <taxon>Fungi</taxon>
        <taxon>Dikarya</taxon>
        <taxon>Ascomycota</taxon>
        <taxon>Pezizomycotina</taxon>
        <taxon>Sordariomycetes</taxon>
        <taxon>Sordariomycetidae</taxon>
        <taxon>Magnaporthales</taxon>
        <taxon>Pyriculariaceae</taxon>
        <taxon>Pyricularia</taxon>
    </lineage>
</organism>
<evidence type="ECO:0000313" key="3">
    <source>
        <dbReference type="Proteomes" id="UP000515153"/>
    </source>
</evidence>
<accession>A0A6P8B6F5</accession>
<dbReference type="Proteomes" id="UP000515153">
    <property type="component" value="Chromosome I"/>
</dbReference>
<evidence type="ECO:0008006" key="5">
    <source>
        <dbReference type="Google" id="ProtNLM"/>
    </source>
</evidence>
<reference evidence="3 4" key="1">
    <citation type="journal article" date="2019" name="Mol. Biol. Evol.">
        <title>Blast fungal genomes show frequent chromosomal changes, gene gains and losses, and effector gene turnover.</title>
        <authorList>
            <person name="Gomez Luciano L.B."/>
            <person name="Jason Tsai I."/>
            <person name="Chuma I."/>
            <person name="Tosa Y."/>
            <person name="Chen Y.H."/>
            <person name="Li J.Y."/>
            <person name="Li M.Y."/>
            <person name="Jade Lu M.Y."/>
            <person name="Nakayashiki H."/>
            <person name="Li W.H."/>
        </authorList>
    </citation>
    <scope>NUCLEOTIDE SEQUENCE [LARGE SCALE GENOMIC DNA]</scope>
    <source>
        <strain evidence="3 4">NI907</strain>
    </source>
</reference>
<sequence length="366" mass="39547">MNAAAAARASMIRTSMYQGGGYSNDVEAVPPLPNGRNIAPRQRQPQNGYGGDDFGYKEPQRVIQVVDYMAYKEQCEQERQEASIFPGVYRTETNSSVDTLDKPRPEFVVELESSARGRIVRMFTVYPYKDMNWIVAVLFIVGSMSFVTNGIFGLLPPVSSSIGPATLTTGSILFSIAGTLGIFAAFNANRGTIEVTKGGVGTYRPALVGSSSWVWFPSSAEFLAVFRTLPFQVGWWSTFAGFILGVSTASSFPGVFKDQAANMTLFAALVYVPKVIGGSILVVANIGLLVFLQDRWFKPKLSSPDWLGTFLNTVGSAGFGMIGVFLLLGDGDRANLAAFLGSSFFLAGTIVGLYSLMEFHPDAWAA</sequence>
<dbReference type="GeneID" id="41960349"/>
<evidence type="ECO:0000256" key="2">
    <source>
        <dbReference type="SAM" id="Phobius"/>
    </source>
</evidence>
<feature type="region of interest" description="Disordered" evidence="1">
    <location>
        <begin position="24"/>
        <end position="53"/>
    </location>
</feature>